<evidence type="ECO:0000256" key="1">
    <source>
        <dbReference type="SAM" id="MobiDB-lite"/>
    </source>
</evidence>
<gene>
    <name evidence="2" type="ORF">Sradi_2317600</name>
</gene>
<protein>
    <submittedName>
        <fullName evidence="2">Uncharacterized protein</fullName>
    </submittedName>
</protein>
<reference evidence="2" key="2">
    <citation type="journal article" date="2024" name="Plant">
        <title>Genomic evolution and insights into agronomic trait innovations of Sesamum species.</title>
        <authorList>
            <person name="Miao H."/>
            <person name="Wang L."/>
            <person name="Qu L."/>
            <person name="Liu H."/>
            <person name="Sun Y."/>
            <person name="Le M."/>
            <person name="Wang Q."/>
            <person name="Wei S."/>
            <person name="Zheng Y."/>
            <person name="Lin W."/>
            <person name="Duan Y."/>
            <person name="Cao H."/>
            <person name="Xiong S."/>
            <person name="Wang X."/>
            <person name="Wei L."/>
            <person name="Li C."/>
            <person name="Ma Q."/>
            <person name="Ju M."/>
            <person name="Zhao R."/>
            <person name="Li G."/>
            <person name="Mu C."/>
            <person name="Tian Q."/>
            <person name="Mei H."/>
            <person name="Zhang T."/>
            <person name="Gao T."/>
            <person name="Zhang H."/>
        </authorList>
    </citation>
    <scope>NUCLEOTIDE SEQUENCE</scope>
    <source>
        <strain evidence="2">G02</strain>
    </source>
</reference>
<name>A0AAW2T581_SESRA</name>
<sequence>MIEDASARAASRAVAQYVAEHAVHHYPPRHLGRGTRSGYGPRKQTTMDCQISRHN</sequence>
<reference evidence="2" key="1">
    <citation type="submission" date="2020-06" db="EMBL/GenBank/DDBJ databases">
        <authorList>
            <person name="Li T."/>
            <person name="Hu X."/>
            <person name="Zhang T."/>
            <person name="Song X."/>
            <person name="Zhang H."/>
            <person name="Dai N."/>
            <person name="Sheng W."/>
            <person name="Hou X."/>
            <person name="Wei L."/>
        </authorList>
    </citation>
    <scope>NUCLEOTIDE SEQUENCE</scope>
    <source>
        <strain evidence="2">G02</strain>
        <tissue evidence="2">Leaf</tissue>
    </source>
</reference>
<comment type="caution">
    <text evidence="2">The sequence shown here is derived from an EMBL/GenBank/DDBJ whole genome shotgun (WGS) entry which is preliminary data.</text>
</comment>
<evidence type="ECO:0000313" key="2">
    <source>
        <dbReference type="EMBL" id="KAL0399743.1"/>
    </source>
</evidence>
<organism evidence="2">
    <name type="scientific">Sesamum radiatum</name>
    <name type="common">Black benniseed</name>
    <dbReference type="NCBI Taxonomy" id="300843"/>
    <lineage>
        <taxon>Eukaryota</taxon>
        <taxon>Viridiplantae</taxon>
        <taxon>Streptophyta</taxon>
        <taxon>Embryophyta</taxon>
        <taxon>Tracheophyta</taxon>
        <taxon>Spermatophyta</taxon>
        <taxon>Magnoliopsida</taxon>
        <taxon>eudicotyledons</taxon>
        <taxon>Gunneridae</taxon>
        <taxon>Pentapetalae</taxon>
        <taxon>asterids</taxon>
        <taxon>lamiids</taxon>
        <taxon>Lamiales</taxon>
        <taxon>Pedaliaceae</taxon>
        <taxon>Sesamum</taxon>
    </lineage>
</organism>
<feature type="region of interest" description="Disordered" evidence="1">
    <location>
        <begin position="25"/>
        <end position="55"/>
    </location>
</feature>
<dbReference type="EMBL" id="JACGWJ010000009">
    <property type="protein sequence ID" value="KAL0399743.1"/>
    <property type="molecule type" value="Genomic_DNA"/>
</dbReference>
<proteinExistence type="predicted"/>
<dbReference type="AlphaFoldDB" id="A0AAW2T581"/>
<accession>A0AAW2T581</accession>